<dbReference type="PROSITE" id="PS50977">
    <property type="entry name" value="HTH_TETR_2"/>
    <property type="match status" value="1"/>
</dbReference>
<evidence type="ECO:0000313" key="6">
    <source>
        <dbReference type="EMBL" id="GAC81844.1"/>
    </source>
</evidence>
<evidence type="ECO:0000256" key="1">
    <source>
        <dbReference type="ARBA" id="ARBA00023015"/>
    </source>
</evidence>
<evidence type="ECO:0000256" key="4">
    <source>
        <dbReference type="PROSITE-ProRule" id="PRU00335"/>
    </source>
</evidence>
<sequence>MRMTVNRGATRPAAPVRERLVLEATRLFATDGFARTSLSRTAVAAECSVGAIHFHFGDKRGLFRECYRAAWRALPVSIDEGGGTAADRVVRIVDASSADPYLPRLATQAVEALGASGAVGVERELWGPALGANDSVAERLVATLIRDLTTSRETQSRDQVVRALIDGLFSSDCQSSRRMGSVGSS</sequence>
<dbReference type="STRING" id="410332.SAMN04488550_0029"/>
<keyword evidence="7" id="KW-1185">Reference proteome</keyword>
<reference evidence="6 7" key="1">
    <citation type="submission" date="2013-02" db="EMBL/GenBank/DDBJ databases">
        <title>Whole genome shotgun sequence of Gordonia malaquae NBRC 108250.</title>
        <authorList>
            <person name="Yoshida I."/>
            <person name="Hosoyama A."/>
            <person name="Tsuchikane K."/>
            <person name="Ando Y."/>
            <person name="Baba S."/>
            <person name="Ohji S."/>
            <person name="Hamada M."/>
            <person name="Tamura T."/>
            <person name="Yamazoe A."/>
            <person name="Yamazaki S."/>
            <person name="Fujita N."/>
        </authorList>
    </citation>
    <scope>NUCLEOTIDE SEQUENCE [LARGE SCALE GENOMIC DNA]</scope>
    <source>
        <strain evidence="6 7">NBRC 108250</strain>
    </source>
</reference>
<dbReference type="Gene3D" id="1.10.357.10">
    <property type="entry name" value="Tetracycline Repressor, domain 2"/>
    <property type="match status" value="1"/>
</dbReference>
<dbReference type="Pfam" id="PF00440">
    <property type="entry name" value="TetR_N"/>
    <property type="match status" value="1"/>
</dbReference>
<dbReference type="eggNOG" id="COG1309">
    <property type="taxonomic scope" value="Bacteria"/>
</dbReference>
<feature type="domain" description="HTH tetR-type" evidence="5">
    <location>
        <begin position="14"/>
        <end position="74"/>
    </location>
</feature>
<organism evidence="6 7">
    <name type="scientific">Gordonia malaquae NBRC 108250</name>
    <dbReference type="NCBI Taxonomy" id="1223542"/>
    <lineage>
        <taxon>Bacteria</taxon>
        <taxon>Bacillati</taxon>
        <taxon>Actinomycetota</taxon>
        <taxon>Actinomycetes</taxon>
        <taxon>Mycobacteriales</taxon>
        <taxon>Gordoniaceae</taxon>
        <taxon>Gordonia</taxon>
    </lineage>
</organism>
<dbReference type="InterPro" id="IPR009057">
    <property type="entry name" value="Homeodomain-like_sf"/>
</dbReference>
<evidence type="ECO:0000259" key="5">
    <source>
        <dbReference type="PROSITE" id="PS50977"/>
    </source>
</evidence>
<dbReference type="InterPro" id="IPR050109">
    <property type="entry name" value="HTH-type_TetR-like_transc_reg"/>
</dbReference>
<proteinExistence type="predicted"/>
<accession>M3VHE7</accession>
<evidence type="ECO:0000313" key="7">
    <source>
        <dbReference type="Proteomes" id="UP000035009"/>
    </source>
</evidence>
<dbReference type="AlphaFoldDB" id="M3VHE7"/>
<protein>
    <submittedName>
        <fullName evidence="6">Putative TetR family transcriptional regulator</fullName>
    </submittedName>
</protein>
<evidence type="ECO:0000256" key="3">
    <source>
        <dbReference type="ARBA" id="ARBA00023163"/>
    </source>
</evidence>
<feature type="DNA-binding region" description="H-T-H motif" evidence="4">
    <location>
        <begin position="37"/>
        <end position="56"/>
    </location>
</feature>
<evidence type="ECO:0000256" key="2">
    <source>
        <dbReference type="ARBA" id="ARBA00023125"/>
    </source>
</evidence>
<comment type="caution">
    <text evidence="6">The sequence shown here is derived from an EMBL/GenBank/DDBJ whole genome shotgun (WGS) entry which is preliminary data.</text>
</comment>
<gene>
    <name evidence="6" type="ORF">GM1_047_00160</name>
</gene>
<keyword evidence="2 4" id="KW-0238">DNA-binding</keyword>
<keyword evidence="3" id="KW-0804">Transcription</keyword>
<name>M3VHE7_GORML</name>
<dbReference type="SUPFAM" id="SSF46689">
    <property type="entry name" value="Homeodomain-like"/>
    <property type="match status" value="1"/>
</dbReference>
<dbReference type="GO" id="GO:0000976">
    <property type="term" value="F:transcription cis-regulatory region binding"/>
    <property type="evidence" value="ECO:0007669"/>
    <property type="project" value="TreeGrafter"/>
</dbReference>
<dbReference type="PANTHER" id="PTHR30055">
    <property type="entry name" value="HTH-TYPE TRANSCRIPTIONAL REGULATOR RUTR"/>
    <property type="match status" value="1"/>
</dbReference>
<dbReference type="PANTHER" id="PTHR30055:SF234">
    <property type="entry name" value="HTH-TYPE TRANSCRIPTIONAL REGULATOR BETI"/>
    <property type="match status" value="1"/>
</dbReference>
<dbReference type="InterPro" id="IPR001647">
    <property type="entry name" value="HTH_TetR"/>
</dbReference>
<dbReference type="GO" id="GO:0003700">
    <property type="term" value="F:DNA-binding transcription factor activity"/>
    <property type="evidence" value="ECO:0007669"/>
    <property type="project" value="TreeGrafter"/>
</dbReference>
<dbReference type="EMBL" id="BAOP01000047">
    <property type="protein sequence ID" value="GAC81844.1"/>
    <property type="molecule type" value="Genomic_DNA"/>
</dbReference>
<keyword evidence="1" id="KW-0805">Transcription regulation</keyword>
<dbReference type="Proteomes" id="UP000035009">
    <property type="component" value="Unassembled WGS sequence"/>
</dbReference>